<dbReference type="RefSeq" id="WP_053437250.1">
    <property type="nucleotide sequence ID" value="NZ_LGUF01000007.1"/>
</dbReference>
<keyword evidence="6" id="KW-0472">Membrane</keyword>
<dbReference type="OrthoDB" id="2156306at2"/>
<evidence type="ECO:0000313" key="9">
    <source>
        <dbReference type="Proteomes" id="UP000037109"/>
    </source>
</evidence>
<dbReference type="PROSITE" id="PS50850">
    <property type="entry name" value="MFS"/>
    <property type="match status" value="2"/>
</dbReference>
<keyword evidence="2" id="KW-0813">Transport</keyword>
<dbReference type="InterPro" id="IPR020846">
    <property type="entry name" value="MFS_dom"/>
</dbReference>
<feature type="domain" description="Major facilitator superfamily (MFS) profile" evidence="7">
    <location>
        <begin position="216"/>
        <end position="407"/>
    </location>
</feature>
<comment type="caution">
    <text evidence="8">The sequence shown here is derived from an EMBL/GenBank/DDBJ whole genome shotgun (WGS) entry which is preliminary data.</text>
</comment>
<reference evidence="9" key="1">
    <citation type="submission" date="2015-07" db="EMBL/GenBank/DDBJ databases">
        <title>Fjat-10036 dsm4.</title>
        <authorList>
            <person name="Liu B."/>
            <person name="Wang J."/>
            <person name="Zhu Y."/>
            <person name="Liu G."/>
            <person name="Chen Q."/>
            <person name="Chen Z."/>
            <person name="Lan J."/>
            <person name="Che J."/>
            <person name="Ge C."/>
            <person name="Shi H."/>
            <person name="Pan Z."/>
            <person name="Liu X."/>
        </authorList>
    </citation>
    <scope>NUCLEOTIDE SEQUENCE [LARGE SCALE GENOMIC DNA]</scope>
    <source>
        <strain evidence="9">DSM 4</strain>
    </source>
</reference>
<keyword evidence="5" id="KW-1133">Transmembrane helix</keyword>
<dbReference type="AlphaFoldDB" id="A0A0M0GIY4"/>
<keyword evidence="3" id="KW-1003">Cell membrane</keyword>
<dbReference type="PATRIC" id="fig|1459.3.peg.5658"/>
<dbReference type="CDD" id="cd06173">
    <property type="entry name" value="MFS_MefA_like"/>
    <property type="match status" value="1"/>
</dbReference>
<protein>
    <submittedName>
        <fullName evidence="8">Permease</fullName>
    </submittedName>
</protein>
<dbReference type="InterPro" id="IPR011701">
    <property type="entry name" value="MFS"/>
</dbReference>
<evidence type="ECO:0000256" key="5">
    <source>
        <dbReference type="ARBA" id="ARBA00022989"/>
    </source>
</evidence>
<comment type="subcellular location">
    <subcellularLocation>
        <location evidence="1">Cell membrane</location>
        <topology evidence="1">Multi-pass membrane protein</topology>
    </subcellularLocation>
</comment>
<dbReference type="Pfam" id="PF07690">
    <property type="entry name" value="MFS_1"/>
    <property type="match status" value="1"/>
</dbReference>
<evidence type="ECO:0000259" key="7">
    <source>
        <dbReference type="PROSITE" id="PS50850"/>
    </source>
</evidence>
<dbReference type="Proteomes" id="UP000037109">
    <property type="component" value="Unassembled WGS sequence"/>
</dbReference>
<sequence>MKQFNWKMASLLLTGIGISRLGDFIYLIAINLIVYEMTGSAAAVAGLWIIGPITSVLTNSWSGGMIDRKNKKSIMIWTDLARALGVALIPLLGNISFIYAVLFLISIARALFMPASATYITKLVPIESRKRFNSINSLVTSGAFIMGPAIAGGLFLIGTIETAIYLNAASFVFSAVIIWLLPDMDKDLKQALIKTSAYETLRDDWKQVIAFGRRETFIISAYGSFLIFGLFSLAMDSQEVVFIQDVVGLTEADYSFLVSISGIGFAFGALFITMVSKMLSIKQLMGMGMLLVAAGYLIYALADSFIMVVIGFTVLGIFNAFSSAGYQTFYQNNVPVEIMGRMTSVIGVIQSFAQIILLFGIGVLGDLFPLRYTIVILAGLNLMLSLYICWQLLKPGKQQYFSETTSA</sequence>
<accession>A0A0M0GIY4</accession>
<name>A0A0M0GIY4_SPOGL</name>
<evidence type="ECO:0000256" key="3">
    <source>
        <dbReference type="ARBA" id="ARBA00022475"/>
    </source>
</evidence>
<dbReference type="InterPro" id="IPR036259">
    <property type="entry name" value="MFS_trans_sf"/>
</dbReference>
<dbReference type="InterPro" id="IPR022324">
    <property type="entry name" value="Bacilysin_exporter_BacE_put"/>
</dbReference>
<dbReference type="PRINTS" id="PR01988">
    <property type="entry name" value="EXPORTERBACE"/>
</dbReference>
<keyword evidence="9" id="KW-1185">Reference proteome</keyword>
<dbReference type="GO" id="GO:0022857">
    <property type="term" value="F:transmembrane transporter activity"/>
    <property type="evidence" value="ECO:0007669"/>
    <property type="project" value="InterPro"/>
</dbReference>
<dbReference type="Gene3D" id="1.20.1250.20">
    <property type="entry name" value="MFS general substrate transporter like domains"/>
    <property type="match status" value="1"/>
</dbReference>
<dbReference type="GO" id="GO:0005886">
    <property type="term" value="C:plasma membrane"/>
    <property type="evidence" value="ECO:0007669"/>
    <property type="project" value="UniProtKB-SubCell"/>
</dbReference>
<evidence type="ECO:0000256" key="6">
    <source>
        <dbReference type="ARBA" id="ARBA00023136"/>
    </source>
</evidence>
<evidence type="ECO:0000313" key="8">
    <source>
        <dbReference type="EMBL" id="KON89885.1"/>
    </source>
</evidence>
<dbReference type="SUPFAM" id="SSF103473">
    <property type="entry name" value="MFS general substrate transporter"/>
    <property type="match status" value="1"/>
</dbReference>
<dbReference type="PANTHER" id="PTHR43266:SF2">
    <property type="entry name" value="MAJOR FACILITATOR SUPERFAMILY (MFS) PROFILE DOMAIN-CONTAINING PROTEIN"/>
    <property type="match status" value="1"/>
</dbReference>
<evidence type="ECO:0000256" key="2">
    <source>
        <dbReference type="ARBA" id="ARBA00022448"/>
    </source>
</evidence>
<dbReference type="EMBL" id="LGUF01000007">
    <property type="protein sequence ID" value="KON89885.1"/>
    <property type="molecule type" value="Genomic_DNA"/>
</dbReference>
<proteinExistence type="predicted"/>
<organism evidence="8 9">
    <name type="scientific">Sporosarcina globispora</name>
    <name type="common">Bacillus globisporus</name>
    <dbReference type="NCBI Taxonomy" id="1459"/>
    <lineage>
        <taxon>Bacteria</taxon>
        <taxon>Bacillati</taxon>
        <taxon>Bacillota</taxon>
        <taxon>Bacilli</taxon>
        <taxon>Bacillales</taxon>
        <taxon>Caryophanaceae</taxon>
        <taxon>Sporosarcina</taxon>
    </lineage>
</organism>
<dbReference type="STRING" id="1459.AF332_25740"/>
<gene>
    <name evidence="8" type="ORF">AF332_25740</name>
</gene>
<evidence type="ECO:0000256" key="1">
    <source>
        <dbReference type="ARBA" id="ARBA00004651"/>
    </source>
</evidence>
<feature type="domain" description="Major facilitator superfamily (MFS) profile" evidence="7">
    <location>
        <begin position="1"/>
        <end position="186"/>
    </location>
</feature>
<keyword evidence="4" id="KW-0812">Transmembrane</keyword>
<dbReference type="PANTHER" id="PTHR43266">
    <property type="entry name" value="MACROLIDE-EFFLUX PROTEIN"/>
    <property type="match status" value="1"/>
</dbReference>
<evidence type="ECO:0000256" key="4">
    <source>
        <dbReference type="ARBA" id="ARBA00022692"/>
    </source>
</evidence>